<feature type="region of interest" description="Disordered" evidence="1">
    <location>
        <begin position="93"/>
        <end position="125"/>
    </location>
</feature>
<reference evidence="2 3" key="1">
    <citation type="submission" date="2020-08" db="EMBL/GenBank/DDBJ databases">
        <title>Genomic Encyclopedia of Type Strains, Phase III (KMG-III): the genomes of soil and plant-associated and newly described type strains.</title>
        <authorList>
            <person name="Whitman W."/>
        </authorList>
    </citation>
    <scope>NUCLEOTIDE SEQUENCE [LARGE SCALE GENOMIC DNA]</scope>
    <source>
        <strain evidence="2 3">CECT 8803</strain>
    </source>
</reference>
<dbReference type="AlphaFoldDB" id="A0A839SRF5"/>
<protein>
    <submittedName>
        <fullName evidence="2">NADH:ubiquinone oxidoreductase subunit</fullName>
    </submittedName>
</protein>
<dbReference type="Pfam" id="PF05071">
    <property type="entry name" value="NDUFA12"/>
    <property type="match status" value="1"/>
</dbReference>
<dbReference type="EMBL" id="JACHXA010000003">
    <property type="protein sequence ID" value="MBB3065072.1"/>
    <property type="molecule type" value="Genomic_DNA"/>
</dbReference>
<dbReference type="NCBIfam" id="NF006040">
    <property type="entry name" value="PRK08183.1"/>
    <property type="match status" value="1"/>
</dbReference>
<evidence type="ECO:0000313" key="3">
    <source>
        <dbReference type="Proteomes" id="UP000581135"/>
    </source>
</evidence>
<dbReference type="InterPro" id="IPR007763">
    <property type="entry name" value="NDUFA12"/>
</dbReference>
<sequence length="125" mass="14537">MFFDFGTWFFTRRKGEEVGRDEFGNIYYRERGAKKLDVGSLRRERRWVIYNGKAEASKVPPDWHAWLHHTIDQAPTHTAPSRKPWEKEHLPNLTGTDLAYRPPGHTLKGGQRAATGGDYEAWKPE</sequence>
<dbReference type="Proteomes" id="UP000581135">
    <property type="component" value="Unassembled WGS sequence"/>
</dbReference>
<proteinExistence type="predicted"/>
<dbReference type="PANTHER" id="PTHR12910:SF2">
    <property type="entry name" value="NADH DEHYDROGENASE [UBIQUINONE] 1 ALPHA SUBCOMPLEX SUBUNIT 12"/>
    <property type="match status" value="1"/>
</dbReference>
<comment type="caution">
    <text evidence="2">The sequence shown here is derived from an EMBL/GenBank/DDBJ whole genome shotgun (WGS) entry which is preliminary data.</text>
</comment>
<dbReference type="PANTHER" id="PTHR12910">
    <property type="entry name" value="NADH-UBIQUINONE OXIDOREDUCTASE SUBUNIT B17.2"/>
    <property type="match status" value="1"/>
</dbReference>
<name>A0A839SRF5_9PROT</name>
<dbReference type="GO" id="GO:0006979">
    <property type="term" value="P:response to oxidative stress"/>
    <property type="evidence" value="ECO:0007669"/>
    <property type="project" value="TreeGrafter"/>
</dbReference>
<keyword evidence="2" id="KW-0830">Ubiquinone</keyword>
<evidence type="ECO:0000256" key="1">
    <source>
        <dbReference type="SAM" id="MobiDB-lite"/>
    </source>
</evidence>
<evidence type="ECO:0000313" key="2">
    <source>
        <dbReference type="EMBL" id="MBB3065072.1"/>
    </source>
</evidence>
<dbReference type="GO" id="GO:0045271">
    <property type="term" value="C:respiratory chain complex I"/>
    <property type="evidence" value="ECO:0007669"/>
    <property type="project" value="InterPro"/>
</dbReference>
<accession>A0A839SRF5</accession>
<organism evidence="2 3">
    <name type="scientific">Limibacillus halophilus</name>
    <dbReference type="NCBI Taxonomy" id="1579333"/>
    <lineage>
        <taxon>Bacteria</taxon>
        <taxon>Pseudomonadati</taxon>
        <taxon>Pseudomonadota</taxon>
        <taxon>Alphaproteobacteria</taxon>
        <taxon>Rhodospirillales</taxon>
        <taxon>Rhodovibrionaceae</taxon>
        <taxon>Limibacillus</taxon>
    </lineage>
</organism>
<dbReference type="RefSeq" id="WP_183415880.1">
    <property type="nucleotide sequence ID" value="NZ_JACHXA010000003.1"/>
</dbReference>
<gene>
    <name evidence="2" type="ORF">FHR98_001351</name>
</gene>
<keyword evidence="3" id="KW-1185">Reference proteome</keyword>